<evidence type="ECO:0000259" key="37">
    <source>
        <dbReference type="PROSITE" id="PS51855"/>
    </source>
</evidence>
<keyword evidence="11" id="KW-0808">Transferase</keyword>
<dbReference type="Gene3D" id="1.25.40.20">
    <property type="entry name" value="Ankyrin repeat-containing domain"/>
    <property type="match status" value="2"/>
</dbReference>
<dbReference type="InterPro" id="IPR011059">
    <property type="entry name" value="Metal-dep_hydrolase_composite"/>
</dbReference>
<comment type="pathway">
    <text evidence="6">Pyrimidine metabolism; UMP biosynthesis via de novo pathway; (S)-dihydroorotate from bicarbonate: step 3/3.</text>
</comment>
<comment type="similarity">
    <text evidence="26">In the 2nd section; belongs to the CarB family.</text>
</comment>
<dbReference type="PROSITE" id="PS50975">
    <property type="entry name" value="ATP_GRASP"/>
    <property type="match status" value="2"/>
</dbReference>
<evidence type="ECO:0000313" key="38">
    <source>
        <dbReference type="EMBL" id="KAK0425293.1"/>
    </source>
</evidence>
<comment type="pathway">
    <text evidence="3">Amino-acid biosynthesis; L-arginine biosynthesis.</text>
</comment>
<evidence type="ECO:0000256" key="13">
    <source>
        <dbReference type="ARBA" id="ARBA00022737"/>
    </source>
</evidence>
<evidence type="ECO:0000256" key="29">
    <source>
        <dbReference type="ARBA" id="ARBA00048816"/>
    </source>
</evidence>
<dbReference type="CDD" id="cd09487">
    <property type="entry name" value="SAM_superfamily"/>
    <property type="match status" value="1"/>
</dbReference>
<dbReference type="PROSITE" id="PS00866">
    <property type="entry name" value="CPSASE_1"/>
    <property type="match status" value="2"/>
</dbReference>
<dbReference type="GO" id="GO:0005524">
    <property type="term" value="F:ATP binding"/>
    <property type="evidence" value="ECO:0007669"/>
    <property type="project" value="UniProtKB-UniRule"/>
</dbReference>
<evidence type="ECO:0000256" key="20">
    <source>
        <dbReference type="ARBA" id="ARBA00022975"/>
    </source>
</evidence>
<dbReference type="Gene3D" id="1.10.150.50">
    <property type="entry name" value="Transcription Factor, Ets-1"/>
    <property type="match status" value="1"/>
</dbReference>
<dbReference type="FunFam" id="3.30.470.20:FF:000001">
    <property type="entry name" value="Carbamoyl-phosphate synthase large chain"/>
    <property type="match status" value="1"/>
</dbReference>
<dbReference type="SMART" id="SM01096">
    <property type="entry name" value="CPSase_L_D3"/>
    <property type="match status" value="1"/>
</dbReference>
<dbReference type="InterPro" id="IPR017926">
    <property type="entry name" value="GATASE"/>
</dbReference>
<keyword evidence="19" id="KW-0315">Glutamine amidotransferase</keyword>
<feature type="domain" description="ATP-grasp" evidence="36">
    <location>
        <begin position="1286"/>
        <end position="1478"/>
    </location>
</feature>
<dbReference type="PROSITE" id="PS51855">
    <property type="entry name" value="MGS"/>
    <property type="match status" value="1"/>
</dbReference>
<sequence>MSDAAKSADFFDDLDHPKMELLRAAEQGSLEAVEALLGSGVDVDSANDDCESVLQTAAAGGHLKLVELLLESGACIESENIVGFTPFLHACRNGHAAVVDLLLQRGANPTRTTSMGATALSLAIASNSGEVIKKLITLTQQDIDCARHLAPTPLMTAIYRHSPKLCGLLVRRGANPNFCHQGLRELTPLAFSVVLRCSSALFSTLLELGANPARPCMGQSVYHMVERWQRLSLKDILENNSRGLRTLKENPVDIRKLVLDGRNDLLEKTLRDRATEPALAKERLVGALFFAAVVGNLDAVRLLVVNSNCDINAQDGCGMTALMYALVCGHNDVAKCLLSLQADVFRRTTEKFGAFNALEIAYFSRCFDLEVLQLIHQRFVAHHSKQSQLTSSTTSLDRAFGNFGLGARKHWINKVSGKLGLAESPSDATEAALARKQEFLAELGQSHVDWSRPDRFVLPAELLQGDKKVDRIREIRPDDYTAAARRLTLYCYSHGFLLKEFPIGTPSTSLDSPLRQSARLASSYGSYRLHSSEGSRSLDSSGSFASVAQQLAFEFDQHAKDRRARRGIAPRKASNGHSSSLGARRVRLGTNPRSLPSPMVSRAGKLQCPNSPSSQSLRHFSAENSASSFAYPTRSASKSSLAPASGLVPSAVHRSISASHIRTRSTPDSGTPTIELIWRRLEHANLGQYRAVFVREELDEETIISLTEDDLLNIHVTNAEHRQKLLKIIRAFQYSQYSTPRGHRRDEVNFRIFGKASDGAPSIDRTKKSPNTAVNDEWKSSWEPKTPMTVWEQMSATLLLEDGSQFRGRLFGASRSVSGEVVFQTGMVGYVESLTDPSYAKQLLTLTYPLIGNYGVPDAQRRDELGLTELFESEEGRIWPAALIVDRICPEGEHSHWQAVQSLSECLRKAGLIIEGDEPDAYPFVDVNAENLVDFVSIKEPRTFGAGDLRILAVDCGMKNNQIRCLARRGATVKVVPWNHPIDQELDFDGVFLSNGPGDPAICAPLVERVSKLLKTGKPVFGICLGHQLLARAAGADTYKLKYGNRGHNQPCTHADTGRCYITSQNHGFAVDESKLVDGWLPLFRNENDKTNEGIVHAEKPFFSVQFHPEHTAGPTDMECLFDVFVDAVRHAKAGDHSTTVRELIRQKLAFDSTYRVVEQRKVLVLGSGGLSIGQAGEFDYSGAQAIKALKERGIRTVLINPNVATVQTSKGFADQTYFLPVTKEYVTDVIKKERPTGILCTFGGQTALNCAIDLFKEGVFEQYGVQVLGTPIRTIMNTEDRELFNAEMAAIDEKVAPSQAATTIEGAVQAAETLGYPVLVRAAFALGGLGSGFAENQEQLLKIAQQALAHSRQVLIDKSLKGWKEVEYEVVRDAYDNCITVCNMENVDPLGIHTGESVVVAPSQTLSDKEYNRLRTTALKVIRHLGIIGECNIQYALNPHSLEYYIIEVNARLSRSSALASKATGYPLAYVAANLALGEHLPIIRNSVTGETTACFEPSLDYCVVKIPRWDLSKFARVSPKIGSSMKSVGEVMGIGRSFEEAFQKALRMVNEHNDGFSPFVFPREPNDDDFQCPTDKRMLALARAFFEGRYSLERIYELTKIDRWFLYRMKSITDIYQQLSKFSCAQLPRTLLLEAKQSGFSDIQVAKNVEGTTTEWTVRERRKALGVLPVVKQIDTVAAEWPASTNYLYLTYNGLSSDVPFDLKNGVIVLGSGVYRIGSSVEFDASCVGCVTELKKLNYRTITINCNPETVSTDYDVCDRLYFEEISVEVVTGIYEMERPKGCILAFGGQASNNIAMELFRRPLSYPMKIFGTSPDDIDRAEDRYKFSRELDNIGVLQPQWKKTDDTAEVEKFCLEVGYPCLVRPSYVLSGAAMNVAHNPSDLAQFLQRAVVQAKKHTVVVSKFIKDAKEIDVDAVAMDGQVVVMAVSEHVENAGVHSGDATLVTPPQDLTAITIDKIKLIVRKIAKAFSVNGPFNMQLIAKDDELRVIECNLRVSRSFPFVSKTLDFDFVALATRVMMSAENPALKAEIQPMNVLFGREGHEKVGVKVPQFSFSRLSGAEVMLGVEMASTGEVGCFGKNRYEAYLKALLSTGFVVPNKNIFLSVGGYNRKQEMLKSVKTLEDLGYTLFASKGTADYYQSNGVQISPIDWPFEEGASDGMTEKSAASIQNVGDLMGNKGIDLCINLPIRGSGEYSVGAYTPGYKTRRMAIDNGIPLITDVKCAKLFIEALHLLGRRPPTNSLVDAVSSASVCRLPGLIDVHVHMREPGGEHKETWESGTKAALAGGVTMLLAMPNTAPPCVSEDAFRLTEALASQKAVTDYALFLGATADNAAALPLIGDKSAGLKMYLNETFAALKMDSVSHWIDHFNSFPANRPVVCHAEKQTLAAVLSVAQLTNRAVHICHVSGADEMRLIKMAKEKGWQVTCEVCPHHLIFSQSDLPEGIREVRPRLGTAEDVKALWEHLDYIDCFATDHAPHTAEEKNSAKVPPGFPGVEYMLPLLLTFVAEGRLSMQQLVDRLHHNPMKIFNLPEQKDTYVEVDLNETWEIPASGGFSKAGWTPFAGRTVKGRVRSVVIRGEEAFVDGRVVVQPGFGRNVRLVEESLLSPIAGGEPKSTPSPTRHHESNFNAVLRELSTRRGSVLRHVPTPDHELAIRTSADLVPLRQRSPSDNALFGQNLISVDGFSKKAVHQVLELAEAYRVKVERRAPLDHVLRGYSMASIFYEPSTRTSCSFTAAMQKLGGTVVHMSAETSSVAKGESLEDTVATMSCYSDVVVIRHPLVGAADRAACATRKPVINAGDGSGQHPTQALLDIFTIRQEMGTVNNLTIALVGDLRNGRTVHSLARLLCVYHGITLHYVSPTGALGMPQSVIDYVANHSSFPQRVFTSLEDGLRNADVVYVTRIQKERFASTQEYEAVKGQFVITPKILTTVERSQEVGIGRQRLLPRILHPLPRVDEISYEVDHDDRAAYFRQSQNGVYVRMAILALMLGVENR</sequence>
<dbReference type="InterPro" id="IPR002082">
    <property type="entry name" value="Asp_carbamoyltransf"/>
</dbReference>
<feature type="repeat" description="ANK" evidence="32">
    <location>
        <begin position="16"/>
        <end position="48"/>
    </location>
</feature>
<dbReference type="Pfam" id="PF00988">
    <property type="entry name" value="CPSase_sm_chain"/>
    <property type="match status" value="1"/>
</dbReference>
<comment type="similarity">
    <text evidence="23">In the 3rd section; belongs to the metallo-dependent hydrolases superfamily. DHOase family. CAD subfamily.</text>
</comment>
<dbReference type="InterPro" id="IPR011607">
    <property type="entry name" value="MGS-like_dom"/>
</dbReference>
<dbReference type="Gene3D" id="3.40.50.1370">
    <property type="entry name" value="Aspartate/ornithine carbamoyltransferase"/>
    <property type="match status" value="2"/>
</dbReference>
<dbReference type="PROSITE" id="PS00097">
    <property type="entry name" value="CARBAMOYLTRANSFERASE"/>
    <property type="match status" value="1"/>
</dbReference>
<dbReference type="GO" id="GO:0004359">
    <property type="term" value="F:glutaminase activity"/>
    <property type="evidence" value="ECO:0007669"/>
    <property type="project" value="UniProtKB-EC"/>
</dbReference>
<dbReference type="InterPro" id="IPR016185">
    <property type="entry name" value="PreATP-grasp_dom_sf"/>
</dbReference>
<dbReference type="FunFam" id="3.40.50.20:FF:000002">
    <property type="entry name" value="Carbamoyl-phosphate synthase large chain"/>
    <property type="match status" value="1"/>
</dbReference>
<dbReference type="InterPro" id="IPR036770">
    <property type="entry name" value="Ankyrin_rpt-contain_sf"/>
</dbReference>
<dbReference type="SUPFAM" id="SSF52021">
    <property type="entry name" value="Carbamoyl phosphate synthetase, small subunit N-terminal domain"/>
    <property type="match status" value="1"/>
</dbReference>
<comment type="catalytic activity">
    <reaction evidence="30">
        <text>carbamoyl phosphate + L-aspartate = N-carbamoyl-L-aspartate + phosphate + H(+)</text>
        <dbReference type="Rhea" id="RHEA:20013"/>
        <dbReference type="ChEBI" id="CHEBI:15378"/>
        <dbReference type="ChEBI" id="CHEBI:29991"/>
        <dbReference type="ChEBI" id="CHEBI:32814"/>
        <dbReference type="ChEBI" id="CHEBI:43474"/>
        <dbReference type="ChEBI" id="CHEBI:58228"/>
        <dbReference type="EC" id="2.1.3.2"/>
    </reaction>
</comment>
<evidence type="ECO:0000256" key="2">
    <source>
        <dbReference type="ARBA" id="ARBA00001947"/>
    </source>
</evidence>
<evidence type="ECO:0000256" key="7">
    <source>
        <dbReference type="ARBA" id="ARBA00009799"/>
    </source>
</evidence>
<evidence type="ECO:0000256" key="14">
    <source>
        <dbReference type="ARBA" id="ARBA00022741"/>
    </source>
</evidence>
<dbReference type="Pfam" id="PF00185">
    <property type="entry name" value="OTCace"/>
    <property type="match status" value="1"/>
</dbReference>
<feature type="domain" description="MGS-like" evidence="37">
    <location>
        <begin position="2096"/>
        <end position="2254"/>
    </location>
</feature>
<keyword evidence="22" id="KW-0511">Multifunctional enzyme</keyword>
<dbReference type="CDD" id="cd01744">
    <property type="entry name" value="GATase1_CPSase"/>
    <property type="match status" value="1"/>
</dbReference>
<keyword evidence="21" id="KW-0464">Manganese</keyword>
<dbReference type="EMBL" id="JAUCMV010000001">
    <property type="protein sequence ID" value="KAK0425293.1"/>
    <property type="molecule type" value="Genomic_DNA"/>
</dbReference>
<comment type="catalytic activity">
    <reaction evidence="29">
        <text>hydrogencarbonate + L-glutamine + 2 ATP + H2O = carbamoyl phosphate + L-glutamate + 2 ADP + phosphate + 2 H(+)</text>
        <dbReference type="Rhea" id="RHEA:18633"/>
        <dbReference type="ChEBI" id="CHEBI:15377"/>
        <dbReference type="ChEBI" id="CHEBI:15378"/>
        <dbReference type="ChEBI" id="CHEBI:17544"/>
        <dbReference type="ChEBI" id="CHEBI:29985"/>
        <dbReference type="ChEBI" id="CHEBI:30616"/>
        <dbReference type="ChEBI" id="CHEBI:43474"/>
        <dbReference type="ChEBI" id="CHEBI:58228"/>
        <dbReference type="ChEBI" id="CHEBI:58359"/>
        <dbReference type="ChEBI" id="CHEBI:456216"/>
        <dbReference type="EC" id="6.3.5.5"/>
    </reaction>
</comment>
<dbReference type="Gene3D" id="3.40.50.1380">
    <property type="entry name" value="Methylglyoxal synthase-like domain"/>
    <property type="match status" value="1"/>
</dbReference>
<dbReference type="Gene3D" id="3.40.50.20">
    <property type="match status" value="2"/>
</dbReference>
<keyword evidence="10" id="KW-0028">Amino-acid biosynthesis</keyword>
<dbReference type="InterPro" id="IPR013815">
    <property type="entry name" value="ATP_grasp_subdomain_1"/>
</dbReference>
<dbReference type="PROSITE" id="PS50105">
    <property type="entry name" value="SAM_DOMAIN"/>
    <property type="match status" value="1"/>
</dbReference>
<evidence type="ECO:0000256" key="9">
    <source>
        <dbReference type="ARBA" id="ARBA00022598"/>
    </source>
</evidence>
<dbReference type="GO" id="GO:0004070">
    <property type="term" value="F:aspartate carbamoyltransferase activity"/>
    <property type="evidence" value="ECO:0007669"/>
    <property type="project" value="UniProtKB-EC"/>
</dbReference>
<dbReference type="Pfam" id="PF00117">
    <property type="entry name" value="GATase"/>
    <property type="match status" value="1"/>
</dbReference>
<comment type="similarity">
    <text evidence="24">In the C-terminal section; belongs to the aspartate/ornithine carbamoyltransferase superfamily. ATCase family.</text>
</comment>
<dbReference type="InterPro" id="IPR005483">
    <property type="entry name" value="CPSase_dom"/>
</dbReference>
<comment type="catalytic activity">
    <reaction evidence="27">
        <text>hydrogencarbonate + NH4(+) + 2 ATP = carbamoyl phosphate + 2 ADP + phosphate + 2 H(+)</text>
        <dbReference type="Rhea" id="RHEA:18029"/>
        <dbReference type="ChEBI" id="CHEBI:15378"/>
        <dbReference type="ChEBI" id="CHEBI:17544"/>
        <dbReference type="ChEBI" id="CHEBI:28938"/>
        <dbReference type="ChEBI" id="CHEBI:30616"/>
        <dbReference type="ChEBI" id="CHEBI:43474"/>
        <dbReference type="ChEBI" id="CHEBI:58228"/>
        <dbReference type="ChEBI" id="CHEBI:456216"/>
        <dbReference type="EC" id="6.3.4.16"/>
    </reaction>
</comment>
<dbReference type="SMART" id="SM00851">
    <property type="entry name" value="MGS"/>
    <property type="match status" value="1"/>
</dbReference>
<dbReference type="GO" id="GO:0016597">
    <property type="term" value="F:amino acid binding"/>
    <property type="evidence" value="ECO:0007669"/>
    <property type="project" value="InterPro"/>
</dbReference>
<evidence type="ECO:0000256" key="12">
    <source>
        <dbReference type="ARBA" id="ARBA00022723"/>
    </source>
</evidence>
<feature type="compositionally biased region" description="Polar residues" evidence="34">
    <location>
        <begin position="608"/>
        <end position="619"/>
    </location>
</feature>
<dbReference type="InterPro" id="IPR002474">
    <property type="entry name" value="CarbamoylP_synth_ssu_N"/>
</dbReference>
<keyword evidence="13" id="KW-0677">Repeat</keyword>
<evidence type="ECO:0000256" key="23">
    <source>
        <dbReference type="ARBA" id="ARBA00043968"/>
    </source>
</evidence>
<evidence type="ECO:0000256" key="22">
    <source>
        <dbReference type="ARBA" id="ARBA00023268"/>
    </source>
</evidence>
<dbReference type="FunFam" id="3.30.1490.20:FF:000001">
    <property type="entry name" value="Carbamoyl-phosphate synthase large chain"/>
    <property type="match status" value="1"/>
</dbReference>
<evidence type="ECO:0000259" key="36">
    <source>
        <dbReference type="PROSITE" id="PS50975"/>
    </source>
</evidence>
<evidence type="ECO:0000256" key="8">
    <source>
        <dbReference type="ARBA" id="ARBA00022571"/>
    </source>
</evidence>
<dbReference type="InterPro" id="IPR006130">
    <property type="entry name" value="Asp/Orn_carbamoylTrfase"/>
</dbReference>
<dbReference type="InterPro" id="IPR002195">
    <property type="entry name" value="Dihydroorotase_CS"/>
</dbReference>
<dbReference type="SUPFAM" id="SSF51556">
    <property type="entry name" value="Metallo-dependent hydrolases"/>
    <property type="match status" value="1"/>
</dbReference>
<dbReference type="Pfam" id="PF02786">
    <property type="entry name" value="CPSase_L_D2"/>
    <property type="match status" value="2"/>
</dbReference>
<dbReference type="SUPFAM" id="SSF52335">
    <property type="entry name" value="Methylglyoxal synthase-like"/>
    <property type="match status" value="1"/>
</dbReference>
<dbReference type="Proteomes" id="UP001175271">
    <property type="component" value="Unassembled WGS sequence"/>
</dbReference>
<dbReference type="NCBIfam" id="NF002032">
    <property type="entry name" value="PRK00856.1"/>
    <property type="match status" value="1"/>
</dbReference>
<dbReference type="SUPFAM" id="SSF48403">
    <property type="entry name" value="Ankyrin repeat"/>
    <property type="match status" value="1"/>
</dbReference>
<evidence type="ECO:0000256" key="18">
    <source>
        <dbReference type="ARBA" id="ARBA00022842"/>
    </source>
</evidence>
<dbReference type="PRINTS" id="PR00098">
    <property type="entry name" value="CPSASE"/>
</dbReference>
<keyword evidence="15" id="KW-0378">Hydrolase</keyword>
<dbReference type="InterPro" id="IPR058047">
    <property type="entry name" value="CPSase_preATP-grasp"/>
</dbReference>
<dbReference type="GO" id="GO:0005951">
    <property type="term" value="C:carbamoyl-phosphate synthase complex"/>
    <property type="evidence" value="ECO:0007669"/>
    <property type="project" value="TreeGrafter"/>
</dbReference>
<dbReference type="SUPFAM" id="SSF48108">
    <property type="entry name" value="Carbamoyl phosphate synthetase, large subunit connection domain"/>
    <property type="match status" value="1"/>
</dbReference>
<dbReference type="PROSITE" id="PS50088">
    <property type="entry name" value="ANK_REPEAT"/>
    <property type="match status" value="3"/>
</dbReference>
<dbReference type="NCBIfam" id="TIGR00670">
    <property type="entry name" value="asp_carb_tr"/>
    <property type="match status" value="1"/>
</dbReference>
<dbReference type="InterPro" id="IPR036914">
    <property type="entry name" value="MGS-like_dom_sf"/>
</dbReference>
<evidence type="ECO:0000256" key="34">
    <source>
        <dbReference type="SAM" id="MobiDB-lite"/>
    </source>
</evidence>
<dbReference type="FunFam" id="3.40.50.1380:FF:000005">
    <property type="entry name" value="CAD protein-like isoform X1"/>
    <property type="match status" value="1"/>
</dbReference>
<feature type="domain" description="SAM" evidence="35">
    <location>
        <begin position="672"/>
        <end position="735"/>
    </location>
</feature>
<dbReference type="PRINTS" id="PR00101">
    <property type="entry name" value="ATCASE"/>
</dbReference>
<evidence type="ECO:0000256" key="10">
    <source>
        <dbReference type="ARBA" id="ARBA00022605"/>
    </source>
</evidence>
<dbReference type="Gene3D" id="3.20.20.140">
    <property type="entry name" value="Metal-dependent hydrolases"/>
    <property type="match status" value="1"/>
</dbReference>
<comment type="pathway">
    <text evidence="5">Pyrimidine metabolism; UMP biosynthesis via de novo pathway; (S)-dihydroorotate from bicarbonate: step 2/3.</text>
</comment>
<evidence type="ECO:0000256" key="28">
    <source>
        <dbReference type="ARBA" id="ARBA00048492"/>
    </source>
</evidence>
<dbReference type="NCBIfam" id="NF003671">
    <property type="entry name" value="PRK05294.1"/>
    <property type="match status" value="1"/>
</dbReference>
<dbReference type="SUPFAM" id="SSF52317">
    <property type="entry name" value="Class I glutamine amidotransferase-like"/>
    <property type="match status" value="1"/>
</dbReference>
<keyword evidence="16" id="KW-0862">Zinc</keyword>
<keyword evidence="9" id="KW-0436">Ligase</keyword>
<keyword evidence="8" id="KW-0055">Arginine biosynthesis</keyword>
<dbReference type="PANTHER" id="PTHR11405">
    <property type="entry name" value="CARBAMOYLTRANSFERASE FAMILY MEMBER"/>
    <property type="match status" value="1"/>
</dbReference>
<dbReference type="PROSITE" id="PS51273">
    <property type="entry name" value="GATASE_TYPE_1"/>
    <property type="match status" value="1"/>
</dbReference>
<dbReference type="SUPFAM" id="SSF56059">
    <property type="entry name" value="Glutathione synthetase ATP-binding domain-like"/>
    <property type="match status" value="2"/>
</dbReference>
<gene>
    <name evidence="38" type="ORF">QR680_009128</name>
</gene>
<dbReference type="InterPro" id="IPR036897">
    <property type="entry name" value="CarbamoylP_synth_lsu_oligo_sf"/>
</dbReference>
<evidence type="ECO:0000256" key="17">
    <source>
        <dbReference type="ARBA" id="ARBA00022840"/>
    </source>
</evidence>
<evidence type="ECO:0000256" key="21">
    <source>
        <dbReference type="ARBA" id="ARBA00023211"/>
    </source>
</evidence>
<comment type="caution">
    <text evidence="38">The sequence shown here is derived from an EMBL/GenBank/DDBJ whole genome shotgun (WGS) entry which is preliminary data.</text>
</comment>
<evidence type="ECO:0000256" key="5">
    <source>
        <dbReference type="ARBA" id="ARBA00004852"/>
    </source>
</evidence>
<evidence type="ECO:0000256" key="1">
    <source>
        <dbReference type="ARBA" id="ARBA00001936"/>
    </source>
</evidence>
<keyword evidence="20" id="KW-0665">Pyrimidine biosynthesis</keyword>
<dbReference type="Pfam" id="PF02787">
    <property type="entry name" value="CPSase_L_D3"/>
    <property type="match status" value="1"/>
</dbReference>
<evidence type="ECO:0000256" key="24">
    <source>
        <dbReference type="ARBA" id="ARBA00043979"/>
    </source>
</evidence>
<comment type="cofactor">
    <cofactor evidence="1">
        <name>Mn(2+)</name>
        <dbReference type="ChEBI" id="CHEBI:29035"/>
    </cofactor>
</comment>
<dbReference type="PRINTS" id="PR00099">
    <property type="entry name" value="CPSGATASE"/>
</dbReference>
<dbReference type="SUPFAM" id="SSF51338">
    <property type="entry name" value="Composite domain of metallo-dependent hydrolases"/>
    <property type="match status" value="1"/>
</dbReference>
<evidence type="ECO:0000256" key="32">
    <source>
        <dbReference type="PROSITE-ProRule" id="PRU00023"/>
    </source>
</evidence>
<dbReference type="Gene3D" id="1.10.1030.10">
    <property type="entry name" value="Carbamoyl-phosphate synthetase, large subunit oligomerisation domain"/>
    <property type="match status" value="1"/>
</dbReference>
<dbReference type="InterPro" id="IPR036901">
    <property type="entry name" value="Asp/Orn_carbamoylTrfase_sf"/>
</dbReference>
<dbReference type="GO" id="GO:0006526">
    <property type="term" value="P:L-arginine biosynthetic process"/>
    <property type="evidence" value="ECO:0007669"/>
    <property type="project" value="UniProtKB-KW"/>
</dbReference>
<evidence type="ECO:0000256" key="4">
    <source>
        <dbReference type="ARBA" id="ARBA00004812"/>
    </source>
</evidence>
<keyword evidence="12" id="KW-0479">Metal-binding</keyword>
<dbReference type="PROSITE" id="PS00867">
    <property type="entry name" value="CPSASE_2"/>
    <property type="match status" value="2"/>
</dbReference>
<evidence type="ECO:0000256" key="6">
    <source>
        <dbReference type="ARBA" id="ARBA00004880"/>
    </source>
</evidence>
<evidence type="ECO:0000256" key="15">
    <source>
        <dbReference type="ARBA" id="ARBA00022801"/>
    </source>
</evidence>
<dbReference type="FunFam" id="3.30.470.20:FF:000004">
    <property type="entry name" value="Carbamoyl-phosphate synthase (glutamine-hydrolyzing)"/>
    <property type="match status" value="1"/>
</dbReference>
<dbReference type="Pfam" id="PF02729">
    <property type="entry name" value="OTCace_N"/>
    <property type="match status" value="1"/>
</dbReference>
<dbReference type="PROSITE" id="PS00483">
    <property type="entry name" value="DIHYDROOROTASE_2"/>
    <property type="match status" value="1"/>
</dbReference>
<dbReference type="GO" id="GO:0004087">
    <property type="term" value="F:carbamoyl-phosphate synthase (ammonia) activity"/>
    <property type="evidence" value="ECO:0007669"/>
    <property type="project" value="UniProtKB-EC"/>
</dbReference>
<dbReference type="Pfam" id="PF02142">
    <property type="entry name" value="MGS"/>
    <property type="match status" value="1"/>
</dbReference>
<dbReference type="Pfam" id="PF12890">
    <property type="entry name" value="DHOase"/>
    <property type="match status" value="1"/>
</dbReference>
<evidence type="ECO:0000256" key="26">
    <source>
        <dbReference type="ARBA" id="ARBA00043998"/>
    </source>
</evidence>
<feature type="region of interest" description="Disordered" evidence="34">
    <location>
        <begin position="562"/>
        <end position="619"/>
    </location>
</feature>
<feature type="repeat" description="ANK" evidence="32">
    <location>
        <begin position="49"/>
        <end position="81"/>
    </location>
</feature>
<dbReference type="Pfam" id="PF12796">
    <property type="entry name" value="Ank_2"/>
    <property type="match status" value="2"/>
</dbReference>
<comment type="catalytic activity">
    <reaction evidence="28">
        <text>(S)-dihydroorotate + H2O = N-carbamoyl-L-aspartate + H(+)</text>
        <dbReference type="Rhea" id="RHEA:24296"/>
        <dbReference type="ChEBI" id="CHEBI:15377"/>
        <dbReference type="ChEBI" id="CHEBI:15378"/>
        <dbReference type="ChEBI" id="CHEBI:30864"/>
        <dbReference type="ChEBI" id="CHEBI:32814"/>
        <dbReference type="EC" id="3.5.2.3"/>
    </reaction>
</comment>
<dbReference type="CDD" id="cd01316">
    <property type="entry name" value="CAD_DHOase"/>
    <property type="match status" value="1"/>
</dbReference>
<accession>A0AA39ILH6</accession>
<dbReference type="InterPro" id="IPR005479">
    <property type="entry name" value="CPAse_ATP-bd"/>
</dbReference>
<dbReference type="NCBIfam" id="TIGR01369">
    <property type="entry name" value="CPSaseII_lrg"/>
    <property type="match status" value="1"/>
</dbReference>
<dbReference type="InterPro" id="IPR002110">
    <property type="entry name" value="Ankyrin_rpt"/>
</dbReference>
<comment type="cofactor">
    <cofactor evidence="2">
        <name>Zn(2+)</name>
        <dbReference type="ChEBI" id="CHEBI:29105"/>
    </cofactor>
</comment>
<dbReference type="GO" id="GO:0004088">
    <property type="term" value="F:carbamoyl-phosphate synthase (glutamine-hydrolyzing) activity"/>
    <property type="evidence" value="ECO:0007669"/>
    <property type="project" value="UniProtKB-EC"/>
</dbReference>
<organism evidence="38 39">
    <name type="scientific">Steinernema hermaphroditum</name>
    <dbReference type="NCBI Taxonomy" id="289476"/>
    <lineage>
        <taxon>Eukaryota</taxon>
        <taxon>Metazoa</taxon>
        <taxon>Ecdysozoa</taxon>
        <taxon>Nematoda</taxon>
        <taxon>Chromadorea</taxon>
        <taxon>Rhabditida</taxon>
        <taxon>Tylenchina</taxon>
        <taxon>Panagrolaimomorpha</taxon>
        <taxon>Strongyloidoidea</taxon>
        <taxon>Steinernematidae</taxon>
        <taxon>Steinernema</taxon>
    </lineage>
</organism>
<evidence type="ECO:0008006" key="40">
    <source>
        <dbReference type="Google" id="ProtNLM"/>
    </source>
</evidence>
<dbReference type="Gene3D" id="3.30.1490.20">
    <property type="entry name" value="ATP-grasp fold, A domain"/>
    <property type="match status" value="1"/>
</dbReference>
<keyword evidence="17 33" id="KW-0067">ATP-binding</keyword>
<dbReference type="PANTHER" id="PTHR11405:SF5">
    <property type="entry name" value="CAD PROTEIN"/>
    <property type="match status" value="1"/>
</dbReference>
<evidence type="ECO:0000256" key="33">
    <source>
        <dbReference type="PROSITE-ProRule" id="PRU00409"/>
    </source>
</evidence>
<dbReference type="SMART" id="SM00248">
    <property type="entry name" value="ANK"/>
    <property type="match status" value="7"/>
</dbReference>
<dbReference type="InterPro" id="IPR035686">
    <property type="entry name" value="CPSase_GATase1"/>
</dbReference>
<evidence type="ECO:0000256" key="3">
    <source>
        <dbReference type="ARBA" id="ARBA00004730"/>
    </source>
</evidence>
<evidence type="ECO:0000256" key="27">
    <source>
        <dbReference type="ARBA" id="ARBA00047359"/>
    </source>
</evidence>
<keyword evidence="14 33" id="KW-0547">Nucleotide-binding</keyword>
<dbReference type="FunFam" id="3.40.50.1370:FF:000002">
    <property type="entry name" value="Aspartate carbamoyltransferase 2"/>
    <property type="match status" value="1"/>
</dbReference>
<dbReference type="SUPFAM" id="SSF53671">
    <property type="entry name" value="Aspartate/ornithine carbamoyltransferase"/>
    <property type="match status" value="1"/>
</dbReference>
<dbReference type="InterPro" id="IPR013761">
    <property type="entry name" value="SAM/pointed_sf"/>
</dbReference>
<dbReference type="SMART" id="SM01097">
    <property type="entry name" value="CPSase_sm_chain"/>
    <property type="match status" value="1"/>
</dbReference>
<dbReference type="FunFam" id="3.40.50.20:FF:000001">
    <property type="entry name" value="Carbamoyl-phosphate synthase large chain"/>
    <property type="match status" value="1"/>
</dbReference>
<evidence type="ECO:0000256" key="11">
    <source>
        <dbReference type="ARBA" id="ARBA00022679"/>
    </source>
</evidence>
<dbReference type="InterPro" id="IPR006131">
    <property type="entry name" value="Asp_carbamoyltransf_Asp/Orn-bd"/>
</dbReference>
<dbReference type="GO" id="GO:0006221">
    <property type="term" value="P:pyrimidine nucleotide biosynthetic process"/>
    <property type="evidence" value="ECO:0007669"/>
    <property type="project" value="UniProtKB-KW"/>
</dbReference>
<comment type="catalytic activity">
    <reaction evidence="31">
        <text>L-glutamine + H2O = L-glutamate + NH4(+)</text>
        <dbReference type="Rhea" id="RHEA:15889"/>
        <dbReference type="ChEBI" id="CHEBI:15377"/>
        <dbReference type="ChEBI" id="CHEBI:28938"/>
        <dbReference type="ChEBI" id="CHEBI:29985"/>
        <dbReference type="ChEBI" id="CHEBI:58359"/>
        <dbReference type="EC" id="3.5.1.2"/>
    </reaction>
</comment>
<evidence type="ECO:0000256" key="30">
    <source>
        <dbReference type="ARBA" id="ARBA00048859"/>
    </source>
</evidence>
<evidence type="ECO:0000256" key="19">
    <source>
        <dbReference type="ARBA" id="ARBA00022962"/>
    </source>
</evidence>
<dbReference type="HAMAP" id="MF_00001">
    <property type="entry name" value="Asp_carb_tr"/>
    <property type="match status" value="1"/>
</dbReference>
<dbReference type="InterPro" id="IPR005480">
    <property type="entry name" value="CPSase_lsu_oligo"/>
</dbReference>
<dbReference type="GO" id="GO:0046872">
    <property type="term" value="F:metal ion binding"/>
    <property type="evidence" value="ECO:0007669"/>
    <property type="project" value="UniProtKB-KW"/>
</dbReference>
<dbReference type="InterPro" id="IPR024403">
    <property type="entry name" value="DHOase_cat"/>
</dbReference>
<dbReference type="InterPro" id="IPR001660">
    <property type="entry name" value="SAM"/>
</dbReference>
<protein>
    <recommendedName>
        <fullName evidence="40">Aspartate carbamoyltransferase</fullName>
    </recommendedName>
</protein>
<evidence type="ECO:0000313" key="39">
    <source>
        <dbReference type="Proteomes" id="UP001175271"/>
    </source>
</evidence>
<evidence type="ECO:0000256" key="25">
    <source>
        <dbReference type="ARBA" id="ARBA00043984"/>
    </source>
</evidence>
<evidence type="ECO:0000256" key="16">
    <source>
        <dbReference type="ARBA" id="ARBA00022833"/>
    </source>
</evidence>
<proteinExistence type="inferred from homology"/>
<keyword evidence="32" id="KW-0040">ANK repeat</keyword>
<evidence type="ECO:0000256" key="31">
    <source>
        <dbReference type="ARBA" id="ARBA00049534"/>
    </source>
</evidence>
<dbReference type="Gene3D" id="3.50.30.20">
    <property type="entry name" value="Carbamoyl-phosphate synthase small subunit, N-terminal domain"/>
    <property type="match status" value="1"/>
</dbReference>
<dbReference type="PROSITE" id="PS50297">
    <property type="entry name" value="ANK_REP_REGION"/>
    <property type="match status" value="2"/>
</dbReference>
<name>A0AA39ILH6_9BILA</name>
<keyword evidence="18" id="KW-0460">Magnesium</keyword>
<dbReference type="FunFam" id="1.10.1030.10:FF:000002">
    <property type="entry name" value="Carbamoyl-phosphate synthase large chain"/>
    <property type="match status" value="1"/>
</dbReference>
<evidence type="ECO:0000259" key="35">
    <source>
        <dbReference type="PROSITE" id="PS50105"/>
    </source>
</evidence>
<dbReference type="NCBIfam" id="NF009455">
    <property type="entry name" value="PRK12815.1"/>
    <property type="match status" value="1"/>
</dbReference>
<feature type="domain" description="ATP-grasp" evidence="36">
    <location>
        <begin position="1830"/>
        <end position="2021"/>
    </location>
</feature>
<dbReference type="InterPro" id="IPR036480">
    <property type="entry name" value="CarbP_synth_ssu_N_sf"/>
</dbReference>
<dbReference type="Gene3D" id="3.40.50.880">
    <property type="match status" value="1"/>
</dbReference>
<comment type="similarity">
    <text evidence="25">In the N-terminal section; belongs to the CarA family.</text>
</comment>
<dbReference type="InterPro" id="IPR032466">
    <property type="entry name" value="Metal_Hydrolase"/>
</dbReference>
<dbReference type="SUPFAM" id="SSF52440">
    <property type="entry name" value="PreATP-grasp domain"/>
    <property type="match status" value="2"/>
</dbReference>
<dbReference type="Pfam" id="PF25596">
    <property type="entry name" value="CPSase_L_D1"/>
    <property type="match status" value="2"/>
</dbReference>
<dbReference type="InterPro" id="IPR006275">
    <property type="entry name" value="CPSase_lsu"/>
</dbReference>
<dbReference type="Pfam" id="PF00536">
    <property type="entry name" value="SAM_1"/>
    <property type="match status" value="1"/>
</dbReference>
<dbReference type="Gene3D" id="3.30.470.20">
    <property type="entry name" value="ATP-grasp fold, B domain"/>
    <property type="match status" value="2"/>
</dbReference>
<feature type="repeat" description="ANK" evidence="32">
    <location>
        <begin position="82"/>
        <end position="114"/>
    </location>
</feature>
<comment type="similarity">
    <text evidence="7">Belongs to the CarB family.</text>
</comment>
<dbReference type="SMART" id="SM00454">
    <property type="entry name" value="SAM"/>
    <property type="match status" value="1"/>
</dbReference>
<dbReference type="GO" id="GO:0006207">
    <property type="term" value="P:'de novo' pyrimidine nucleobase biosynthetic process"/>
    <property type="evidence" value="ECO:0007669"/>
    <property type="project" value="InterPro"/>
</dbReference>
<dbReference type="InterPro" id="IPR011761">
    <property type="entry name" value="ATP-grasp"/>
</dbReference>
<dbReference type="FunFam" id="3.20.20.140:FF:000036">
    <property type="entry name" value="Carbamoyl-phosphate synthase large chain"/>
    <property type="match status" value="1"/>
</dbReference>
<keyword evidence="39" id="KW-1185">Reference proteome</keyword>
<dbReference type="CDD" id="cd01423">
    <property type="entry name" value="MGS_CPS_I_III"/>
    <property type="match status" value="1"/>
</dbReference>
<comment type="pathway">
    <text evidence="4">Pyrimidine metabolism; UMP biosynthesis via de novo pathway; (S)-dihydroorotate from bicarbonate: step 1/3.</text>
</comment>
<dbReference type="SUPFAM" id="SSF47769">
    <property type="entry name" value="SAM/Pointed domain"/>
    <property type="match status" value="1"/>
</dbReference>
<dbReference type="FunFam" id="3.40.50.880:FF:000006">
    <property type="entry name" value="Carbamoyl-phosphate synthase 1, mitochondrial"/>
    <property type="match status" value="1"/>
</dbReference>
<dbReference type="InterPro" id="IPR029062">
    <property type="entry name" value="Class_I_gatase-like"/>
</dbReference>
<dbReference type="GO" id="GO:0004151">
    <property type="term" value="F:dihydroorotase activity"/>
    <property type="evidence" value="ECO:0007669"/>
    <property type="project" value="UniProtKB-EC"/>
</dbReference>
<dbReference type="InterPro" id="IPR006132">
    <property type="entry name" value="Asp/Orn_carbamoyltranf_P-bd"/>
</dbReference>
<reference evidence="38" key="1">
    <citation type="submission" date="2023-06" db="EMBL/GenBank/DDBJ databases">
        <title>Genomic analysis of the entomopathogenic nematode Steinernema hermaphroditum.</title>
        <authorList>
            <person name="Schwarz E.M."/>
            <person name="Heppert J.K."/>
            <person name="Baniya A."/>
            <person name="Schwartz H.T."/>
            <person name="Tan C.-H."/>
            <person name="Antoshechkin I."/>
            <person name="Sternberg P.W."/>
            <person name="Goodrich-Blair H."/>
            <person name="Dillman A.R."/>
        </authorList>
    </citation>
    <scope>NUCLEOTIDE SEQUENCE</scope>
    <source>
        <strain evidence="38">PS9179</strain>
        <tissue evidence="38">Whole animal</tissue>
    </source>
</reference>
<dbReference type="PRINTS" id="PR00100">
    <property type="entry name" value="AOTCASE"/>
</dbReference>